<accession>A0A0L6CUP2</accession>
<dbReference type="OrthoDB" id="7871801at2"/>
<dbReference type="Proteomes" id="UP000037046">
    <property type="component" value="Unassembled WGS sequence"/>
</dbReference>
<keyword evidence="1" id="KW-1133">Transmembrane helix</keyword>
<gene>
    <name evidence="2" type="ORF">ROTO_19690</name>
</gene>
<evidence type="ECO:0000313" key="3">
    <source>
        <dbReference type="Proteomes" id="UP000037046"/>
    </source>
</evidence>
<feature type="transmembrane region" description="Helical" evidence="1">
    <location>
        <begin position="53"/>
        <end position="71"/>
    </location>
</feature>
<organism evidence="2 3">
    <name type="scientific">Roseovarius tolerans</name>
    <dbReference type="NCBI Taxonomy" id="74031"/>
    <lineage>
        <taxon>Bacteria</taxon>
        <taxon>Pseudomonadati</taxon>
        <taxon>Pseudomonadota</taxon>
        <taxon>Alphaproteobacteria</taxon>
        <taxon>Rhodobacterales</taxon>
        <taxon>Roseobacteraceae</taxon>
        <taxon>Roseovarius</taxon>
    </lineage>
</organism>
<evidence type="ECO:0000313" key="2">
    <source>
        <dbReference type="EMBL" id="KNX41472.1"/>
    </source>
</evidence>
<comment type="caution">
    <text evidence="2">The sequence shown here is derived from an EMBL/GenBank/DDBJ whole genome shotgun (WGS) entry which is preliminary data.</text>
</comment>
<dbReference type="EMBL" id="LGVV01000023">
    <property type="protein sequence ID" value="KNX41472.1"/>
    <property type="molecule type" value="Genomic_DNA"/>
</dbReference>
<keyword evidence="1" id="KW-0472">Membrane</keyword>
<dbReference type="STRING" id="74031.SAMN04488077_104125"/>
<sequence>MSPERGPVFLARRTYRRRRLSDGARLLPVLGGLLFCVPLLWQGGERAPGTAETMLYVFGLWAVLVAISGVISRHLRASDTEEGAADGEEG</sequence>
<proteinExistence type="predicted"/>
<dbReference type="RefSeq" id="WP_050662859.1">
    <property type="nucleotide sequence ID" value="NZ_CP118494.1"/>
</dbReference>
<reference evidence="3" key="1">
    <citation type="submission" date="2015-07" db="EMBL/GenBank/DDBJ databases">
        <title>Draft Genome Sequence of Roseovarius tolerans EL-164, a producer of N-Acylated Alanine Methyl Esters (NAMEs).</title>
        <authorList>
            <person name="Voget S."/>
            <person name="Bruns H."/>
            <person name="Wagner-Doebler I."/>
            <person name="Schulz S."/>
            <person name="Daniel R."/>
        </authorList>
    </citation>
    <scope>NUCLEOTIDE SEQUENCE [LARGE SCALE GENOMIC DNA]</scope>
    <source>
        <strain evidence="3">EL-164</strain>
    </source>
</reference>
<dbReference type="AlphaFoldDB" id="A0A0L6CUP2"/>
<keyword evidence="3" id="KW-1185">Reference proteome</keyword>
<feature type="transmembrane region" description="Helical" evidence="1">
    <location>
        <begin position="23"/>
        <end position="41"/>
    </location>
</feature>
<protein>
    <submittedName>
        <fullName evidence="2">Uncharacterized protein</fullName>
    </submittedName>
</protein>
<keyword evidence="1" id="KW-0812">Transmembrane</keyword>
<evidence type="ECO:0000256" key="1">
    <source>
        <dbReference type="SAM" id="Phobius"/>
    </source>
</evidence>
<name>A0A0L6CUP2_9RHOB</name>
<dbReference type="PATRIC" id="fig|74031.6.peg.2006"/>